<evidence type="ECO:0000313" key="2">
    <source>
        <dbReference type="Proteomes" id="UP001600165"/>
    </source>
</evidence>
<reference evidence="1 2" key="1">
    <citation type="submission" date="2024-10" db="EMBL/GenBank/DDBJ databases">
        <authorList>
            <person name="Ratan Roy A."/>
            <person name="Morales Sandoval P.H."/>
            <person name="De Los Santos Villalobos S."/>
            <person name="Chakraborty S."/>
            <person name="Mukherjee J."/>
        </authorList>
    </citation>
    <scope>NUCLEOTIDE SEQUENCE [LARGE SCALE GENOMIC DNA]</scope>
    <source>
        <strain evidence="1 2">S1</strain>
    </source>
</reference>
<proteinExistence type="predicted"/>
<name>A0ABW6ICG6_9CYAN</name>
<accession>A0ABW6ICG6</accession>
<protein>
    <submittedName>
        <fullName evidence="1">Uncharacterized protein</fullName>
    </submittedName>
</protein>
<keyword evidence="2" id="KW-1185">Reference proteome</keyword>
<comment type="caution">
    <text evidence="1">The sequence shown here is derived from an EMBL/GenBank/DDBJ whole genome shotgun (WGS) entry which is preliminary data.</text>
</comment>
<dbReference type="EMBL" id="JBHZOL010000039">
    <property type="protein sequence ID" value="MFE4105841.1"/>
    <property type="molecule type" value="Genomic_DNA"/>
</dbReference>
<gene>
    <name evidence="1" type="ORF">ACFVKH_06105</name>
</gene>
<dbReference type="RefSeq" id="WP_377963022.1">
    <property type="nucleotide sequence ID" value="NZ_JBHZOL010000039.1"/>
</dbReference>
<evidence type="ECO:0000313" key="1">
    <source>
        <dbReference type="EMBL" id="MFE4105841.1"/>
    </source>
</evidence>
<dbReference type="Proteomes" id="UP001600165">
    <property type="component" value="Unassembled WGS sequence"/>
</dbReference>
<organism evidence="1 2">
    <name type="scientific">Almyronema epifaneia S1</name>
    <dbReference type="NCBI Taxonomy" id="2991925"/>
    <lineage>
        <taxon>Bacteria</taxon>
        <taxon>Bacillati</taxon>
        <taxon>Cyanobacteriota</taxon>
        <taxon>Cyanophyceae</taxon>
        <taxon>Nodosilineales</taxon>
        <taxon>Nodosilineaceae</taxon>
        <taxon>Almyronema</taxon>
        <taxon>Almyronema epifaneia</taxon>
    </lineage>
</organism>
<sequence>MQNPTALTGSRIQLHYAIQFMAATGMALVEAQPDGSQMTLDWCDDLKAFIGQRILGDRPCYLALDPVQLISLILDDQQQAIASFPLIGKTMETALNWHKAELSKLGVDAEKIAFLSYPNDFPDHPLAHGAQFASGDEEGRKTVAAYFAVTYPLLYGIIISQAGASPIYIWPHHFDMATLVTLAGEGASAQTIGAGFSPGDNGYNQPYWYVTPWPYPDKQALPSLAVGTWHTEGWIGAILLADELAEATSATTQQTVKTFLETAVSVCHKLLT</sequence>